<dbReference type="SUPFAM" id="SSF51556">
    <property type="entry name" value="Metallo-dependent hydrolases"/>
    <property type="match status" value="1"/>
</dbReference>
<keyword evidence="2" id="KW-1185">Reference proteome</keyword>
<keyword evidence="1" id="KW-0378">Hydrolase</keyword>
<dbReference type="Proteomes" id="UP001363035">
    <property type="component" value="Unassembled WGS sequence"/>
</dbReference>
<proteinExistence type="predicted"/>
<dbReference type="PANTHER" id="PTHR46124">
    <property type="entry name" value="D-AMINOACYL-TRNA DEACYLASE"/>
    <property type="match status" value="1"/>
</dbReference>
<dbReference type="EMBL" id="JAYLLN010000036">
    <property type="protein sequence ID" value="MEI5985869.1"/>
    <property type="molecule type" value="Genomic_DNA"/>
</dbReference>
<dbReference type="GO" id="GO:0016787">
    <property type="term" value="F:hydrolase activity"/>
    <property type="evidence" value="ECO:0007669"/>
    <property type="project" value="UniProtKB-KW"/>
</dbReference>
<gene>
    <name evidence="1" type="ORF">VJ786_13270</name>
</gene>
<dbReference type="RefSeq" id="WP_167554309.1">
    <property type="nucleotide sequence ID" value="NZ_JAYLLN010000036.1"/>
</dbReference>
<reference evidence="1 2" key="1">
    <citation type="submission" date="2024-01" db="EMBL/GenBank/DDBJ databases">
        <title>Sphingobacterium tenebrionis sp. nov., a novel endophyte isolated from tenebrio molitor intestines.</title>
        <authorList>
            <person name="Zhang C."/>
        </authorList>
    </citation>
    <scope>NUCLEOTIDE SEQUENCE [LARGE SCALE GENOMIC DNA]</scope>
    <source>
        <strain evidence="1 2">PU5-4</strain>
    </source>
</reference>
<dbReference type="Pfam" id="PF01026">
    <property type="entry name" value="TatD_DNase"/>
    <property type="match status" value="1"/>
</dbReference>
<sequence length="214" mass="24795">MYINIHTHHPYADSKHLEIPNVIVSKDYLTQTPCCAGIHPWYIDENFEKQFEALKIYVAKEGVIAVGECGLDKMNGPSLERQTMAFERQIELAIEVQKPLVIHCVRSYSEVLTSLMRLKTDVPVVFHGFAKNWELAKSLLHHGYYLSLGPLILKGQHEELVQNIPLDRLFLETDDKQVKISDIYAYFCHARKVDKKELEEQITKNFTEVFNYSL</sequence>
<dbReference type="Gene3D" id="3.20.20.140">
    <property type="entry name" value="Metal-dependent hydrolases"/>
    <property type="match status" value="1"/>
</dbReference>
<protein>
    <submittedName>
        <fullName evidence="1">TatD family hydrolase</fullName>
    </submittedName>
</protein>
<dbReference type="CDD" id="cd01310">
    <property type="entry name" value="TatD_DNAse"/>
    <property type="match status" value="1"/>
</dbReference>
<evidence type="ECO:0000313" key="2">
    <source>
        <dbReference type="Proteomes" id="UP001363035"/>
    </source>
</evidence>
<evidence type="ECO:0000313" key="1">
    <source>
        <dbReference type="EMBL" id="MEI5985869.1"/>
    </source>
</evidence>
<dbReference type="InterPro" id="IPR001130">
    <property type="entry name" value="TatD-like"/>
</dbReference>
<dbReference type="PIRSF" id="PIRSF005902">
    <property type="entry name" value="DNase_TatD"/>
    <property type="match status" value="1"/>
</dbReference>
<dbReference type="PANTHER" id="PTHR46124:SF2">
    <property type="entry name" value="D-AMINOACYL-TRNA DEACYLASE"/>
    <property type="match status" value="1"/>
</dbReference>
<accession>A0ABU8I820</accession>
<dbReference type="InterPro" id="IPR032466">
    <property type="entry name" value="Metal_Hydrolase"/>
</dbReference>
<name>A0ABU8I820_9SPHI</name>
<organism evidence="1 2">
    <name type="scientific">Sphingobacterium tenebrionis</name>
    <dbReference type="NCBI Taxonomy" id="3111775"/>
    <lineage>
        <taxon>Bacteria</taxon>
        <taxon>Pseudomonadati</taxon>
        <taxon>Bacteroidota</taxon>
        <taxon>Sphingobacteriia</taxon>
        <taxon>Sphingobacteriales</taxon>
        <taxon>Sphingobacteriaceae</taxon>
        <taxon>Sphingobacterium</taxon>
    </lineage>
</organism>
<comment type="caution">
    <text evidence="1">The sequence shown here is derived from an EMBL/GenBank/DDBJ whole genome shotgun (WGS) entry which is preliminary data.</text>
</comment>